<proteinExistence type="predicted"/>
<dbReference type="PANTHER" id="PTHR22696:SF1">
    <property type="entry name" value="E3 UBIQUITIN-PROTEIN LIGASE RNF26"/>
    <property type="match status" value="1"/>
</dbReference>
<dbReference type="Pfam" id="PF13920">
    <property type="entry name" value="zf-C3HC4_3"/>
    <property type="match status" value="1"/>
</dbReference>
<dbReference type="EMBL" id="CAJJDN010000131">
    <property type="protein sequence ID" value="CAD8121293.1"/>
    <property type="molecule type" value="Genomic_DNA"/>
</dbReference>
<dbReference type="GO" id="GO:0061630">
    <property type="term" value="F:ubiquitin protein ligase activity"/>
    <property type="evidence" value="ECO:0007669"/>
    <property type="project" value="TreeGrafter"/>
</dbReference>
<dbReference type="PROSITE" id="PS50089">
    <property type="entry name" value="ZF_RING_2"/>
    <property type="match status" value="1"/>
</dbReference>
<dbReference type="InterPro" id="IPR001841">
    <property type="entry name" value="Znf_RING"/>
</dbReference>
<reference evidence="4" key="1">
    <citation type="submission" date="2021-01" db="EMBL/GenBank/DDBJ databases">
        <authorList>
            <consortium name="Genoscope - CEA"/>
            <person name="William W."/>
        </authorList>
    </citation>
    <scope>NUCLEOTIDE SEQUENCE</scope>
</reference>
<keyword evidence="2" id="KW-0812">Transmembrane</keyword>
<name>A0A8S1R1Q4_9CILI</name>
<dbReference type="OrthoDB" id="1711136at2759"/>
<gene>
    <name evidence="4" type="ORF">PSON_ATCC_30995.1.T1310091</name>
</gene>
<feature type="transmembrane region" description="Helical" evidence="2">
    <location>
        <begin position="225"/>
        <end position="247"/>
    </location>
</feature>
<keyword evidence="5" id="KW-1185">Reference proteome</keyword>
<comment type="caution">
    <text evidence="4">The sequence shown here is derived from an EMBL/GenBank/DDBJ whole genome shotgun (WGS) entry which is preliminary data.</text>
</comment>
<dbReference type="Proteomes" id="UP000692954">
    <property type="component" value="Unassembled WGS sequence"/>
</dbReference>
<evidence type="ECO:0000259" key="3">
    <source>
        <dbReference type="PROSITE" id="PS50089"/>
    </source>
</evidence>
<dbReference type="GO" id="GO:0016567">
    <property type="term" value="P:protein ubiquitination"/>
    <property type="evidence" value="ECO:0007669"/>
    <property type="project" value="TreeGrafter"/>
</dbReference>
<protein>
    <recommendedName>
        <fullName evidence="3">RING-type domain-containing protein</fullName>
    </recommendedName>
</protein>
<dbReference type="PANTHER" id="PTHR22696">
    <property type="entry name" value="E3 UBIQUITIN-PROTEIN LIGASE RNF26"/>
    <property type="match status" value="1"/>
</dbReference>
<sequence length="325" mass="38673">MQFLSIRLQIGLSHRQLKIFDFSILGLATFTFYGLYKLILKRKELKQKLKQFRYLYTPEECQQLKIDKKEILIQGQINTDNQFLHLMSSNQLNKSKILKNQFDKKVYFFQITNPSTNTDISGRLNTNCKFENELINYHQQWKYKTEISPTTNIIVRTLRKIKNYFFGKIFVENLTGIDQNQYFVFKGTLEKKLNKLEFWINHIAKTPSIFYNQIMKELKKNYFQIFLLSISATFLMIICYCRVISFFQKEIKEKELFNKKENEVVAESDLCIICQTTVRNVLTLPCFHLVCCQDCLDKMQQKSNLCPICRTQISQQIQLLIDNIN</sequence>
<accession>A0A8S1R1Q4</accession>
<evidence type="ECO:0000256" key="1">
    <source>
        <dbReference type="PROSITE-ProRule" id="PRU00175"/>
    </source>
</evidence>
<dbReference type="GO" id="GO:0008270">
    <property type="term" value="F:zinc ion binding"/>
    <property type="evidence" value="ECO:0007669"/>
    <property type="project" value="UniProtKB-KW"/>
</dbReference>
<keyword evidence="2" id="KW-0472">Membrane</keyword>
<dbReference type="AlphaFoldDB" id="A0A8S1R1Q4"/>
<keyword evidence="1" id="KW-0863">Zinc-finger</keyword>
<feature type="domain" description="RING-type" evidence="3">
    <location>
        <begin position="271"/>
        <end position="310"/>
    </location>
</feature>
<keyword evidence="2" id="KW-1133">Transmembrane helix</keyword>
<feature type="transmembrane region" description="Helical" evidence="2">
    <location>
        <begin position="20"/>
        <end position="40"/>
    </location>
</feature>
<organism evidence="4 5">
    <name type="scientific">Paramecium sonneborni</name>
    <dbReference type="NCBI Taxonomy" id="65129"/>
    <lineage>
        <taxon>Eukaryota</taxon>
        <taxon>Sar</taxon>
        <taxon>Alveolata</taxon>
        <taxon>Ciliophora</taxon>
        <taxon>Intramacronucleata</taxon>
        <taxon>Oligohymenophorea</taxon>
        <taxon>Peniculida</taxon>
        <taxon>Parameciidae</taxon>
        <taxon>Paramecium</taxon>
    </lineage>
</organism>
<evidence type="ECO:0000313" key="4">
    <source>
        <dbReference type="EMBL" id="CAD8121293.1"/>
    </source>
</evidence>
<dbReference type="SMART" id="SM00184">
    <property type="entry name" value="RING"/>
    <property type="match status" value="1"/>
</dbReference>
<keyword evidence="1" id="KW-0479">Metal-binding</keyword>
<dbReference type="GO" id="GO:0006511">
    <property type="term" value="P:ubiquitin-dependent protein catabolic process"/>
    <property type="evidence" value="ECO:0007669"/>
    <property type="project" value="TreeGrafter"/>
</dbReference>
<evidence type="ECO:0000256" key="2">
    <source>
        <dbReference type="SAM" id="Phobius"/>
    </source>
</evidence>
<keyword evidence="1" id="KW-0862">Zinc</keyword>
<evidence type="ECO:0000313" key="5">
    <source>
        <dbReference type="Proteomes" id="UP000692954"/>
    </source>
</evidence>